<dbReference type="Proteomes" id="UP000823928">
    <property type="component" value="Unassembled WGS sequence"/>
</dbReference>
<gene>
    <name evidence="1" type="ORF">IAC10_01345</name>
</gene>
<dbReference type="AlphaFoldDB" id="A0A9D1EX77"/>
<comment type="caution">
    <text evidence="1">The sequence shown here is derived from an EMBL/GenBank/DDBJ whole genome shotgun (WGS) entry which is preliminary data.</text>
</comment>
<proteinExistence type="predicted"/>
<name>A0A9D1EX77_9BACT</name>
<evidence type="ECO:0000313" key="1">
    <source>
        <dbReference type="EMBL" id="HIS35264.1"/>
    </source>
</evidence>
<sequence>MLIEKFKTNYCPTFQAKFLHSESLKQIADYAVEKGKFNKLNDARKNIDKAFLRTKLKVDIGYDDNKPFIRFTRFNPKSGVITPQTMDDLKLEKKVIYKSDKKVNILKFALEKLIKLGNSAPDNNMYKNIVIKK</sequence>
<accession>A0A9D1EX77</accession>
<evidence type="ECO:0000313" key="2">
    <source>
        <dbReference type="Proteomes" id="UP000823928"/>
    </source>
</evidence>
<reference evidence="1" key="2">
    <citation type="journal article" date="2021" name="PeerJ">
        <title>Extensive microbial diversity within the chicken gut microbiome revealed by metagenomics and culture.</title>
        <authorList>
            <person name="Gilroy R."/>
            <person name="Ravi A."/>
            <person name="Getino M."/>
            <person name="Pursley I."/>
            <person name="Horton D.L."/>
            <person name="Alikhan N.F."/>
            <person name="Baker D."/>
            <person name="Gharbi K."/>
            <person name="Hall N."/>
            <person name="Watson M."/>
            <person name="Adriaenssens E.M."/>
            <person name="Foster-Nyarko E."/>
            <person name="Jarju S."/>
            <person name="Secka A."/>
            <person name="Antonio M."/>
            <person name="Oren A."/>
            <person name="Chaudhuri R.R."/>
            <person name="La Ragione R."/>
            <person name="Hildebrand F."/>
            <person name="Pallen M.J."/>
        </authorList>
    </citation>
    <scope>NUCLEOTIDE SEQUENCE</scope>
    <source>
        <strain evidence="1">6276</strain>
    </source>
</reference>
<dbReference type="EMBL" id="DVIU01000028">
    <property type="protein sequence ID" value="HIS35264.1"/>
    <property type="molecule type" value="Genomic_DNA"/>
</dbReference>
<organism evidence="1 2">
    <name type="scientific">Candidatus Scatousia excrementigallinarum</name>
    <dbReference type="NCBI Taxonomy" id="2840935"/>
    <lineage>
        <taxon>Bacteria</taxon>
        <taxon>Candidatus Scatousia</taxon>
    </lineage>
</organism>
<reference evidence="1" key="1">
    <citation type="submission" date="2020-10" db="EMBL/GenBank/DDBJ databases">
        <authorList>
            <person name="Gilroy R."/>
        </authorList>
    </citation>
    <scope>NUCLEOTIDE SEQUENCE</scope>
    <source>
        <strain evidence="1">6276</strain>
    </source>
</reference>
<protein>
    <submittedName>
        <fullName evidence="1">Uncharacterized protein</fullName>
    </submittedName>
</protein>